<feature type="transmembrane region" description="Helical" evidence="10">
    <location>
        <begin position="311"/>
        <end position="334"/>
    </location>
</feature>
<protein>
    <recommendedName>
        <fullName evidence="10">ADP,ATP carrier protein</fullName>
    </recommendedName>
</protein>
<evidence type="ECO:0000256" key="10">
    <source>
        <dbReference type="RuleBase" id="RU363121"/>
    </source>
</evidence>
<evidence type="ECO:0000313" key="11">
    <source>
        <dbReference type="EMBL" id="TXS92148.1"/>
    </source>
</evidence>
<dbReference type="GO" id="GO:0005471">
    <property type="term" value="F:ATP:ADP antiporter activity"/>
    <property type="evidence" value="ECO:0007669"/>
    <property type="project" value="InterPro"/>
</dbReference>
<evidence type="ECO:0000313" key="12">
    <source>
        <dbReference type="Proteomes" id="UP000321039"/>
    </source>
</evidence>
<evidence type="ECO:0000256" key="7">
    <source>
        <dbReference type="ARBA" id="ARBA00022989"/>
    </source>
</evidence>
<keyword evidence="8 10" id="KW-0472">Membrane</keyword>
<evidence type="ECO:0000256" key="2">
    <source>
        <dbReference type="ARBA" id="ARBA00007127"/>
    </source>
</evidence>
<feature type="transmembrane region" description="Helical" evidence="10">
    <location>
        <begin position="67"/>
        <end position="87"/>
    </location>
</feature>
<keyword evidence="6 10" id="KW-0067">ATP-binding</keyword>
<gene>
    <name evidence="11" type="ORF">FV139_15645</name>
</gene>
<feature type="transmembrane region" description="Helical" evidence="10">
    <location>
        <begin position="157"/>
        <end position="176"/>
    </location>
</feature>
<dbReference type="InterPro" id="IPR004667">
    <property type="entry name" value="ADP_ATP_car_bac_type"/>
</dbReference>
<evidence type="ECO:0000256" key="4">
    <source>
        <dbReference type="ARBA" id="ARBA00022692"/>
    </source>
</evidence>
<dbReference type="Gene3D" id="1.20.1250.20">
    <property type="entry name" value="MFS general substrate transporter like domains"/>
    <property type="match status" value="1"/>
</dbReference>
<evidence type="ECO:0000256" key="9">
    <source>
        <dbReference type="ARBA" id="ARBA00024792"/>
    </source>
</evidence>
<comment type="function">
    <text evidence="9">Provides the rickettsial cell with host ATP in exchange for rickettsial ADP. This is an obligate exchange system. This energy acquiring activity is an important component of rickettsial parasitism.</text>
</comment>
<evidence type="ECO:0000256" key="3">
    <source>
        <dbReference type="ARBA" id="ARBA00022448"/>
    </source>
</evidence>
<dbReference type="InterPro" id="IPR036259">
    <property type="entry name" value="MFS_trans_sf"/>
</dbReference>
<keyword evidence="3 10" id="KW-0813">Transport</keyword>
<keyword evidence="7 10" id="KW-1133">Transmembrane helix</keyword>
<feature type="transmembrane region" description="Helical" evidence="10">
    <location>
        <begin position="96"/>
        <end position="115"/>
    </location>
</feature>
<dbReference type="GO" id="GO:0005524">
    <property type="term" value="F:ATP binding"/>
    <property type="evidence" value="ECO:0007669"/>
    <property type="project" value="UniProtKB-KW"/>
</dbReference>
<feature type="transmembrane region" description="Helical" evidence="10">
    <location>
        <begin position="381"/>
        <end position="398"/>
    </location>
</feature>
<reference evidence="11 12" key="1">
    <citation type="submission" date="2019-08" db="EMBL/GenBank/DDBJ databases">
        <title>Parahaliea maris sp. nov., isolated from the surface seawater.</title>
        <authorList>
            <person name="Liu Y."/>
        </authorList>
    </citation>
    <scope>NUCLEOTIDE SEQUENCE [LARGE SCALE GENOMIC DNA]</scope>
    <source>
        <strain evidence="11 12">HSLHS9</strain>
    </source>
</reference>
<feature type="transmembrane region" description="Helical" evidence="10">
    <location>
        <begin position="121"/>
        <end position="145"/>
    </location>
</feature>
<feature type="transmembrane region" description="Helical" evidence="10">
    <location>
        <begin position="188"/>
        <end position="206"/>
    </location>
</feature>
<name>A0A5C8ZUI1_9GAMM</name>
<feature type="transmembrane region" description="Helical" evidence="10">
    <location>
        <begin position="280"/>
        <end position="299"/>
    </location>
</feature>
<dbReference type="PANTHER" id="PTHR31187">
    <property type="match status" value="1"/>
</dbReference>
<dbReference type="SUPFAM" id="SSF103473">
    <property type="entry name" value="MFS general substrate transporter"/>
    <property type="match status" value="1"/>
</dbReference>
<feature type="transmembrane region" description="Helical" evidence="10">
    <location>
        <begin position="242"/>
        <end position="260"/>
    </location>
</feature>
<keyword evidence="12" id="KW-1185">Reference proteome</keyword>
<comment type="subcellular location">
    <subcellularLocation>
        <location evidence="1 10">Membrane</location>
        <topology evidence="1 10">Multi-pass membrane protein</topology>
    </subcellularLocation>
</comment>
<dbReference type="RefSeq" id="WP_148069387.1">
    <property type="nucleotide sequence ID" value="NZ_VRZA01000005.1"/>
</dbReference>
<feature type="transmembrane region" description="Helical" evidence="10">
    <location>
        <begin position="405"/>
        <end position="424"/>
    </location>
</feature>
<keyword evidence="5 10" id="KW-0547">Nucleotide-binding</keyword>
<evidence type="ECO:0000256" key="6">
    <source>
        <dbReference type="ARBA" id="ARBA00022840"/>
    </source>
</evidence>
<comment type="caution">
    <text evidence="11">The sequence shown here is derived from an EMBL/GenBank/DDBJ whole genome shotgun (WGS) entry which is preliminary data.</text>
</comment>
<feature type="transmembrane region" description="Helical" evidence="10">
    <location>
        <begin position="16"/>
        <end position="36"/>
    </location>
</feature>
<comment type="similarity">
    <text evidence="2 10">Belongs to the ADP/ATP translocase tlc family.</text>
</comment>
<dbReference type="EMBL" id="VRZA01000005">
    <property type="protein sequence ID" value="TXS92148.1"/>
    <property type="molecule type" value="Genomic_DNA"/>
</dbReference>
<dbReference type="Pfam" id="PF03219">
    <property type="entry name" value="TLC"/>
    <property type="match status" value="2"/>
</dbReference>
<evidence type="ECO:0000256" key="1">
    <source>
        <dbReference type="ARBA" id="ARBA00004141"/>
    </source>
</evidence>
<keyword evidence="4 10" id="KW-0812">Transmembrane</keyword>
<evidence type="ECO:0000256" key="5">
    <source>
        <dbReference type="ARBA" id="ARBA00022741"/>
    </source>
</evidence>
<organism evidence="11 12">
    <name type="scientific">Parahaliea maris</name>
    <dbReference type="NCBI Taxonomy" id="2716870"/>
    <lineage>
        <taxon>Bacteria</taxon>
        <taxon>Pseudomonadati</taxon>
        <taxon>Pseudomonadota</taxon>
        <taxon>Gammaproteobacteria</taxon>
        <taxon>Cellvibrionales</taxon>
        <taxon>Halieaceae</taxon>
        <taxon>Parahaliea</taxon>
    </lineage>
</organism>
<proteinExistence type="inferred from homology"/>
<accession>A0A5C8ZUI1</accession>
<dbReference type="AlphaFoldDB" id="A0A5C8ZUI1"/>
<dbReference type="PANTHER" id="PTHR31187:SF1">
    <property type="entry name" value="ADP,ATP CARRIER PROTEIN 1"/>
    <property type="match status" value="1"/>
</dbReference>
<sequence length="442" mass="49086">MKNPFQAFMDVRRAEWPLALAMLTYFFLVITSFWILKPLKKGLFIEYYDASGFDLLGVQFTAAQAELLAKVLNMLVAFVAVVVFTWLSRFLRRQQLSFVFAGFFIVCYLLFTRWLDQPGGGAVWSFYLFGDLFSTLMVATFFAFLNDAVYQETARRLYGLVGLGGVLGGVFGSTVVRVNIDNLTYPDWLWICSGLALLIVFAAWLAGRHVQVPLAEEPEASAESVQHNPATEGARLVFRSHYLLSIVAIVGLYEIISTIMDFQFTATIAHYLSGPEIGAQFALVFSITNWVSLIVQLFFTGLVMSRFGVGIALLVLPCTIAMGSTAFLLFPVLWMGSLLNTADNGFSYSINQSAKEALYVPTTPAEKYRAKAFIDMFVQRFAKAVAVLISLGLTFAFGDFDSLRYLSLITLLLLVLWVAAARYAGRVFRASEEQAAAANSQP</sequence>
<dbReference type="GO" id="GO:0016020">
    <property type="term" value="C:membrane"/>
    <property type="evidence" value="ECO:0007669"/>
    <property type="project" value="UniProtKB-SubCell"/>
</dbReference>
<dbReference type="Proteomes" id="UP000321039">
    <property type="component" value="Unassembled WGS sequence"/>
</dbReference>
<evidence type="ECO:0000256" key="8">
    <source>
        <dbReference type="ARBA" id="ARBA00023136"/>
    </source>
</evidence>